<dbReference type="SMART" id="SM00256">
    <property type="entry name" value="FBOX"/>
    <property type="match status" value="1"/>
</dbReference>
<gene>
    <name evidence="2" type="ORF">ISN45_Aa04g027910</name>
</gene>
<dbReference type="Pfam" id="PF00646">
    <property type="entry name" value="F-box"/>
    <property type="match status" value="1"/>
</dbReference>
<feature type="domain" description="F-box" evidence="1">
    <location>
        <begin position="1"/>
        <end position="51"/>
    </location>
</feature>
<keyword evidence="3" id="KW-1185">Reference proteome</keyword>
<dbReference type="PROSITE" id="PS50181">
    <property type="entry name" value="FBOX"/>
    <property type="match status" value="1"/>
</dbReference>
<sequence length="369" mass="42857">MAAPEQFPPELVGEILCRLPTKSLARFREVCKQWNAIWEDKSFLNNYFAHARPQFILRTKSQIYSVDINLNLDHVSPIEVREISLADIPCTRLVHCDGFLLSDMFKKGFAVWNPWLRQKRLIENHEYRFCGLVFDNSRPQSGYKIFGVEFCSDASGKLFPKVAIYDCKSDACKFIINASWGQDWRVPQLDTIVSLNGNLYWIAYDSKTYEHYIRSFDFSKEMFKTFCLLPCPEENFDFGYTQVLAVFRGDRFSVLRQSYMTSKVEILVTKHKIEGNGEAVAWMRFLTVSIPDFPRLQPKCFDGSRPSYFVDNSKRLFVCTCDETGHACIYIVKGHGFRKIPIDSVVDLWPSHLSYIPSFIPIPFGQRKQ</sequence>
<organism evidence="2 3">
    <name type="scientific">Arabidopsis thaliana x Arabidopsis arenosa</name>
    <dbReference type="NCBI Taxonomy" id="1240361"/>
    <lineage>
        <taxon>Eukaryota</taxon>
        <taxon>Viridiplantae</taxon>
        <taxon>Streptophyta</taxon>
        <taxon>Embryophyta</taxon>
        <taxon>Tracheophyta</taxon>
        <taxon>Spermatophyta</taxon>
        <taxon>Magnoliopsida</taxon>
        <taxon>eudicotyledons</taxon>
        <taxon>Gunneridae</taxon>
        <taxon>Pentapetalae</taxon>
        <taxon>rosids</taxon>
        <taxon>malvids</taxon>
        <taxon>Brassicales</taxon>
        <taxon>Brassicaceae</taxon>
        <taxon>Camelineae</taxon>
        <taxon>Arabidopsis</taxon>
    </lineage>
</organism>
<reference evidence="2 3" key="1">
    <citation type="submission" date="2020-12" db="EMBL/GenBank/DDBJ databases">
        <title>Concerted genomic and epigenomic changes stabilize Arabidopsis allopolyploids.</title>
        <authorList>
            <person name="Chen Z."/>
        </authorList>
    </citation>
    <scope>NUCLEOTIDE SEQUENCE [LARGE SCALE GENOMIC DNA]</scope>
    <source>
        <strain evidence="2">Allo738</strain>
        <tissue evidence="2">Leaf</tissue>
    </source>
</reference>
<dbReference type="PANTHER" id="PTHR31672:SF13">
    <property type="entry name" value="F-BOX PROTEIN CPR30-LIKE"/>
    <property type="match status" value="1"/>
</dbReference>
<dbReference type="AlphaFoldDB" id="A0A8T2AB69"/>
<dbReference type="InterPro" id="IPR017451">
    <property type="entry name" value="F-box-assoc_interact_dom"/>
</dbReference>
<name>A0A8T2AB69_9BRAS</name>
<comment type="caution">
    <text evidence="2">The sequence shown here is derived from an EMBL/GenBank/DDBJ whole genome shotgun (WGS) entry which is preliminary data.</text>
</comment>
<evidence type="ECO:0000313" key="2">
    <source>
        <dbReference type="EMBL" id="KAG7570166.1"/>
    </source>
</evidence>
<dbReference type="NCBIfam" id="TIGR01640">
    <property type="entry name" value="F_box_assoc_1"/>
    <property type="match status" value="1"/>
</dbReference>
<accession>A0A8T2AB69</accession>
<protein>
    <submittedName>
        <fullName evidence="2">F-box-like domain superfamily</fullName>
    </submittedName>
</protein>
<dbReference type="Proteomes" id="UP000694240">
    <property type="component" value="Chromosome 9"/>
</dbReference>
<evidence type="ECO:0000313" key="3">
    <source>
        <dbReference type="Proteomes" id="UP000694240"/>
    </source>
</evidence>
<dbReference type="CDD" id="cd22157">
    <property type="entry name" value="F-box_AtFBW1-like"/>
    <property type="match status" value="1"/>
</dbReference>
<dbReference type="Pfam" id="PF07734">
    <property type="entry name" value="FBA_1"/>
    <property type="match status" value="1"/>
</dbReference>
<dbReference type="InterPro" id="IPR001810">
    <property type="entry name" value="F-box_dom"/>
</dbReference>
<dbReference type="InterPro" id="IPR050796">
    <property type="entry name" value="SCF_F-box_component"/>
</dbReference>
<dbReference type="PANTHER" id="PTHR31672">
    <property type="entry name" value="BNACNNG10540D PROTEIN"/>
    <property type="match status" value="1"/>
</dbReference>
<dbReference type="EMBL" id="JAEFBK010000009">
    <property type="protein sequence ID" value="KAG7570166.1"/>
    <property type="molecule type" value="Genomic_DNA"/>
</dbReference>
<dbReference type="InterPro" id="IPR006527">
    <property type="entry name" value="F-box-assoc_dom_typ1"/>
</dbReference>
<evidence type="ECO:0000259" key="1">
    <source>
        <dbReference type="PROSITE" id="PS50181"/>
    </source>
</evidence>
<proteinExistence type="predicted"/>